<evidence type="ECO:0000256" key="9">
    <source>
        <dbReference type="RuleBase" id="RU003756"/>
    </source>
</evidence>
<dbReference type="InterPro" id="IPR016151">
    <property type="entry name" value="DNA_mismatch_repair_MutS_N"/>
</dbReference>
<dbReference type="InterPro" id="IPR007696">
    <property type="entry name" value="DNA_mismatch_repair_MutS_core"/>
</dbReference>
<dbReference type="Pfam" id="PF05192">
    <property type="entry name" value="MutS_III"/>
    <property type="match status" value="1"/>
</dbReference>
<evidence type="ECO:0000256" key="1">
    <source>
        <dbReference type="ARBA" id="ARBA00006271"/>
    </source>
</evidence>
<dbReference type="Pfam" id="PF05190">
    <property type="entry name" value="MutS_IV"/>
    <property type="match status" value="1"/>
</dbReference>
<dbReference type="InterPro" id="IPR017261">
    <property type="entry name" value="DNA_mismatch_repair_MutS/MSH"/>
</dbReference>
<dbReference type="CDD" id="cd03284">
    <property type="entry name" value="ABC_MutS1"/>
    <property type="match status" value="1"/>
</dbReference>
<proteinExistence type="inferred from homology"/>
<dbReference type="GO" id="GO:0005524">
    <property type="term" value="F:ATP binding"/>
    <property type="evidence" value="ECO:0007669"/>
    <property type="project" value="UniProtKB-UniRule"/>
</dbReference>
<dbReference type="Pfam" id="PF01624">
    <property type="entry name" value="MutS_I"/>
    <property type="match status" value="1"/>
</dbReference>
<dbReference type="InterPro" id="IPR007695">
    <property type="entry name" value="DNA_mismatch_repair_MutS-lik_N"/>
</dbReference>
<dbReference type="GO" id="GO:0140664">
    <property type="term" value="F:ATP-dependent DNA damage sensor activity"/>
    <property type="evidence" value="ECO:0007669"/>
    <property type="project" value="InterPro"/>
</dbReference>
<keyword evidence="7 8" id="KW-0234">DNA repair</keyword>
<keyword evidence="5 8" id="KW-0067">ATP-binding</keyword>
<dbReference type="GO" id="GO:0003684">
    <property type="term" value="F:damaged DNA binding"/>
    <property type="evidence" value="ECO:0007669"/>
    <property type="project" value="UniProtKB-UniRule"/>
</dbReference>
<evidence type="ECO:0000313" key="11">
    <source>
        <dbReference type="EMBL" id="RKL69077.1"/>
    </source>
</evidence>
<dbReference type="InterPro" id="IPR036678">
    <property type="entry name" value="MutS_con_dom_sf"/>
</dbReference>
<dbReference type="GO" id="GO:0006298">
    <property type="term" value="P:mismatch repair"/>
    <property type="evidence" value="ECO:0007669"/>
    <property type="project" value="UniProtKB-UniRule"/>
</dbReference>
<dbReference type="InterPro" id="IPR007861">
    <property type="entry name" value="DNA_mismatch_repair_MutS_clamp"/>
</dbReference>
<dbReference type="HAMAP" id="MF_00096">
    <property type="entry name" value="MutS"/>
    <property type="match status" value="1"/>
</dbReference>
<dbReference type="InterPro" id="IPR036187">
    <property type="entry name" value="DNA_mismatch_repair_MutS_sf"/>
</dbReference>
<evidence type="ECO:0000256" key="6">
    <source>
        <dbReference type="ARBA" id="ARBA00023125"/>
    </source>
</evidence>
<comment type="function">
    <text evidence="8">This protein is involved in the repair of mismatches in DNA. It is possible that it carries out the mismatch recognition step. This protein has a weak ATPase activity.</text>
</comment>
<keyword evidence="12" id="KW-1185">Reference proteome</keyword>
<dbReference type="SUPFAM" id="SSF55271">
    <property type="entry name" value="DNA repair protein MutS, domain I"/>
    <property type="match status" value="1"/>
</dbReference>
<dbReference type="AlphaFoldDB" id="A0A3A9K998"/>
<dbReference type="Pfam" id="PF00488">
    <property type="entry name" value="MutS_V"/>
    <property type="match status" value="1"/>
</dbReference>
<dbReference type="EMBL" id="PDOE01000001">
    <property type="protein sequence ID" value="RKL69077.1"/>
    <property type="molecule type" value="Genomic_DNA"/>
</dbReference>
<dbReference type="InterPro" id="IPR000432">
    <property type="entry name" value="DNA_mismatch_repair_MutS_C"/>
</dbReference>
<feature type="domain" description="DNA mismatch repair proteins mutS family" evidence="10">
    <location>
        <begin position="680"/>
        <end position="696"/>
    </location>
</feature>
<evidence type="ECO:0000256" key="4">
    <source>
        <dbReference type="ARBA" id="ARBA00022763"/>
    </source>
</evidence>
<evidence type="ECO:0000256" key="2">
    <source>
        <dbReference type="ARBA" id="ARBA00021982"/>
    </source>
</evidence>
<dbReference type="SMART" id="SM00533">
    <property type="entry name" value="MUTSd"/>
    <property type="match status" value="1"/>
</dbReference>
<dbReference type="FunFam" id="1.10.1420.10:FF:000007">
    <property type="entry name" value="DNA mismatch repair protein MutS"/>
    <property type="match status" value="1"/>
</dbReference>
<dbReference type="InterPro" id="IPR027417">
    <property type="entry name" value="P-loop_NTPase"/>
</dbReference>
<dbReference type="NCBIfam" id="TIGR01070">
    <property type="entry name" value="mutS1"/>
    <property type="match status" value="1"/>
</dbReference>
<dbReference type="SUPFAM" id="SSF53150">
    <property type="entry name" value="DNA repair protein MutS, domain II"/>
    <property type="match status" value="1"/>
</dbReference>
<evidence type="ECO:0000256" key="3">
    <source>
        <dbReference type="ARBA" id="ARBA00022741"/>
    </source>
</evidence>
<dbReference type="SUPFAM" id="SSF48334">
    <property type="entry name" value="DNA repair protein MutS, domain III"/>
    <property type="match status" value="1"/>
</dbReference>
<accession>A0A3A9K998</accession>
<dbReference type="Proteomes" id="UP000281498">
    <property type="component" value="Unassembled WGS sequence"/>
</dbReference>
<dbReference type="InterPro" id="IPR045076">
    <property type="entry name" value="MutS"/>
</dbReference>
<dbReference type="InterPro" id="IPR007860">
    <property type="entry name" value="DNA_mmatch_repair_MutS_con_dom"/>
</dbReference>
<dbReference type="GO" id="GO:0030983">
    <property type="term" value="F:mismatched DNA binding"/>
    <property type="evidence" value="ECO:0007669"/>
    <property type="project" value="InterPro"/>
</dbReference>
<dbReference type="SUPFAM" id="SSF52540">
    <property type="entry name" value="P-loop containing nucleoside triphosphate hydrolases"/>
    <property type="match status" value="1"/>
</dbReference>
<dbReference type="GO" id="GO:0005829">
    <property type="term" value="C:cytosol"/>
    <property type="evidence" value="ECO:0007669"/>
    <property type="project" value="TreeGrafter"/>
</dbReference>
<protein>
    <recommendedName>
        <fullName evidence="2 8">DNA mismatch repair protein MutS</fullName>
    </recommendedName>
</protein>
<evidence type="ECO:0000313" key="12">
    <source>
        <dbReference type="Proteomes" id="UP000281498"/>
    </source>
</evidence>
<dbReference type="PIRSF" id="PIRSF037677">
    <property type="entry name" value="DNA_mis_repair_Msh6"/>
    <property type="match status" value="1"/>
</dbReference>
<dbReference type="Gene3D" id="3.30.420.110">
    <property type="entry name" value="MutS, connector domain"/>
    <property type="match status" value="1"/>
</dbReference>
<comment type="similarity">
    <text evidence="1 8 9">Belongs to the DNA mismatch repair MutS family.</text>
</comment>
<dbReference type="FunFam" id="3.40.50.300:FF:000896">
    <property type="entry name" value="DNA mismatch repair protein MutS"/>
    <property type="match status" value="1"/>
</dbReference>
<feature type="binding site" evidence="8">
    <location>
        <begin position="606"/>
        <end position="613"/>
    </location>
    <ligand>
        <name>ATP</name>
        <dbReference type="ChEBI" id="CHEBI:30616"/>
    </ligand>
</feature>
<name>A0A3A9K998_9BACI</name>
<dbReference type="OrthoDB" id="9802448at2"/>
<dbReference type="Gene3D" id="3.40.50.300">
    <property type="entry name" value="P-loop containing nucleotide triphosphate hydrolases"/>
    <property type="match status" value="1"/>
</dbReference>
<sequence length="882" mass="100074">MATITPMMEQYLRIKAEHEDAFLFFRLGDFYEMFYEDAKKAAKELEITLTARGKGEAGIPMCGVPHHAAANYIAQLIEKGYKVAICEQTEDPAEAKGVVRREVVQIITPGTVMEGRAIGEKDNNYLLSVTPFEGDEYGLAAADMTTGEFLVTTMTGSFSELIDEMAGFRPREVIIPSSFEQGRRNELEARLHVTLSNEDHTEPLDEGTGLVQALSDGKTKETSYQLIWYLKRTTKRSLDHLQAARFYLPREYMTMDVHSKRNLELVETLREKKKQGSLLWVLDRTETAMGGRMLKQWIERPLLNQGTIAKRHELVGKLIERFFEREALKEHLQGVYDLERLSGRVAFGNVNGRDLIQLKKSLEKVPTIFQTVRSLNSDYGNSLMHGIVDCQDLRHLLEGSINEDCPVGITDGGLIKDGYSEQLDEYRDAMRNGKTWIAALEKQEKEVTGIRSLKIGFNKVFGYYIEVTKPNLPQIPEGRYERRQTLTNAERYITEELKEKEVLILEAEEKSEKLEYELFMKIREQVKAYIPSLQQLASVVSTFDVLQSFAAIAEENRYVKPTLISEGTVDIRESRHPVVEKMIDEGDYVPNDIYLGEDRELLLVTGPNMAGKSTYMRQLALISIMTQIGSYIPAHQAQIPVFDQIFTRIGAADDLAQGQSTFMVEMLETKHAVSKATKQSLILLDEIGRGTSTYDGMSLAQAIMEYIHDDIGAKTLFSTHYHELTTLESALPRLKNVHVSAKEENGTVVFLHKVIEGAADRSYGIYVAELAELPPKLIARAKMILKEFEAGEPQIRKPVTNYSPEPDSEIHKEVPFFEKKEENGPQQLTLFEEESLPLQKSKNKRTRTEDKVITELTSANLLHITPIEAIQLLDKLQRKLTK</sequence>
<keyword evidence="6 8" id="KW-0238">DNA-binding</keyword>
<evidence type="ECO:0000259" key="10">
    <source>
        <dbReference type="PROSITE" id="PS00486"/>
    </source>
</evidence>
<organism evidence="11 12">
    <name type="scientific">Salipaludibacillus neizhouensis</name>
    <dbReference type="NCBI Taxonomy" id="885475"/>
    <lineage>
        <taxon>Bacteria</taxon>
        <taxon>Bacillati</taxon>
        <taxon>Bacillota</taxon>
        <taxon>Bacilli</taxon>
        <taxon>Bacillales</taxon>
        <taxon>Bacillaceae</taxon>
    </lineage>
</organism>
<dbReference type="Gene3D" id="3.40.1170.10">
    <property type="entry name" value="DNA repair protein MutS, domain I"/>
    <property type="match status" value="1"/>
</dbReference>
<evidence type="ECO:0000256" key="7">
    <source>
        <dbReference type="ARBA" id="ARBA00023204"/>
    </source>
</evidence>
<dbReference type="PANTHER" id="PTHR11361">
    <property type="entry name" value="DNA MISMATCH REPAIR PROTEIN MUTS FAMILY MEMBER"/>
    <property type="match status" value="1"/>
</dbReference>
<dbReference type="Gene3D" id="1.10.1420.10">
    <property type="match status" value="2"/>
</dbReference>
<dbReference type="PANTHER" id="PTHR11361:SF34">
    <property type="entry name" value="DNA MISMATCH REPAIR PROTEIN MSH1, MITOCHONDRIAL"/>
    <property type="match status" value="1"/>
</dbReference>
<dbReference type="NCBIfam" id="NF003810">
    <property type="entry name" value="PRK05399.1"/>
    <property type="match status" value="1"/>
</dbReference>
<keyword evidence="4 8" id="KW-0227">DNA damage</keyword>
<keyword evidence="3 8" id="KW-0547">Nucleotide-binding</keyword>
<evidence type="ECO:0000256" key="8">
    <source>
        <dbReference type="HAMAP-Rule" id="MF_00096"/>
    </source>
</evidence>
<evidence type="ECO:0000256" key="5">
    <source>
        <dbReference type="ARBA" id="ARBA00022840"/>
    </source>
</evidence>
<dbReference type="RefSeq" id="WP_110936284.1">
    <property type="nucleotide sequence ID" value="NZ_KZ614146.1"/>
</dbReference>
<dbReference type="FunFam" id="3.40.1170.10:FF:000001">
    <property type="entry name" value="DNA mismatch repair protein MutS"/>
    <property type="match status" value="1"/>
</dbReference>
<dbReference type="InterPro" id="IPR005748">
    <property type="entry name" value="DNA_mismatch_repair_MutS"/>
</dbReference>
<dbReference type="PROSITE" id="PS00486">
    <property type="entry name" value="DNA_MISMATCH_REPAIR_2"/>
    <property type="match status" value="1"/>
</dbReference>
<dbReference type="Pfam" id="PF05188">
    <property type="entry name" value="MutS_II"/>
    <property type="match status" value="1"/>
</dbReference>
<reference evidence="11 12" key="1">
    <citation type="submission" date="2017-10" db="EMBL/GenBank/DDBJ databases">
        <title>Bacillus sp. nov., a halophilic bacterium isolated from a Keqin Lake.</title>
        <authorList>
            <person name="Wang H."/>
        </authorList>
    </citation>
    <scope>NUCLEOTIDE SEQUENCE [LARGE SCALE GENOMIC DNA]</scope>
    <source>
        <strain evidence="11 12">KCTC 13187</strain>
    </source>
</reference>
<dbReference type="SMART" id="SM00534">
    <property type="entry name" value="MUTSac"/>
    <property type="match status" value="1"/>
</dbReference>
<comment type="caution">
    <text evidence="11">The sequence shown here is derived from an EMBL/GenBank/DDBJ whole genome shotgun (WGS) entry which is preliminary data.</text>
</comment>
<gene>
    <name evidence="8 11" type="primary">mutS</name>
    <name evidence="11" type="ORF">CR203_03275</name>
</gene>